<name>A0ABS8VRN5_DATST</name>
<accession>A0ABS8VRN5</accession>
<keyword evidence="2" id="KW-1185">Reference proteome</keyword>
<reference evidence="1 2" key="1">
    <citation type="journal article" date="2021" name="BMC Genomics">
        <title>Datura genome reveals duplications of psychoactive alkaloid biosynthetic genes and high mutation rate following tissue culture.</title>
        <authorList>
            <person name="Rajewski A."/>
            <person name="Carter-House D."/>
            <person name="Stajich J."/>
            <person name="Litt A."/>
        </authorList>
    </citation>
    <scope>NUCLEOTIDE SEQUENCE [LARGE SCALE GENOMIC DNA]</scope>
    <source>
        <strain evidence="1">AR-01</strain>
    </source>
</reference>
<feature type="non-terminal residue" evidence="1">
    <location>
        <position position="63"/>
    </location>
</feature>
<evidence type="ECO:0000313" key="1">
    <source>
        <dbReference type="EMBL" id="MCE0482210.1"/>
    </source>
</evidence>
<proteinExistence type="predicted"/>
<evidence type="ECO:0000313" key="2">
    <source>
        <dbReference type="Proteomes" id="UP000823775"/>
    </source>
</evidence>
<sequence>MGHTMLVVTMTCGDHRSLAGPYFSLYDLFTMDIPNDLLRLFMSRDNHSWLLKYFGKFFELLIT</sequence>
<dbReference type="Proteomes" id="UP000823775">
    <property type="component" value="Unassembled WGS sequence"/>
</dbReference>
<comment type="caution">
    <text evidence="1">The sequence shown here is derived from an EMBL/GenBank/DDBJ whole genome shotgun (WGS) entry which is preliminary data.</text>
</comment>
<gene>
    <name evidence="1" type="ORF">HAX54_040711</name>
</gene>
<protein>
    <submittedName>
        <fullName evidence="1">Uncharacterized protein</fullName>
    </submittedName>
</protein>
<organism evidence="1 2">
    <name type="scientific">Datura stramonium</name>
    <name type="common">Jimsonweed</name>
    <name type="synonym">Common thornapple</name>
    <dbReference type="NCBI Taxonomy" id="4076"/>
    <lineage>
        <taxon>Eukaryota</taxon>
        <taxon>Viridiplantae</taxon>
        <taxon>Streptophyta</taxon>
        <taxon>Embryophyta</taxon>
        <taxon>Tracheophyta</taxon>
        <taxon>Spermatophyta</taxon>
        <taxon>Magnoliopsida</taxon>
        <taxon>eudicotyledons</taxon>
        <taxon>Gunneridae</taxon>
        <taxon>Pentapetalae</taxon>
        <taxon>asterids</taxon>
        <taxon>lamiids</taxon>
        <taxon>Solanales</taxon>
        <taxon>Solanaceae</taxon>
        <taxon>Solanoideae</taxon>
        <taxon>Datureae</taxon>
        <taxon>Datura</taxon>
    </lineage>
</organism>
<dbReference type="EMBL" id="JACEIK010005784">
    <property type="protein sequence ID" value="MCE0482210.1"/>
    <property type="molecule type" value="Genomic_DNA"/>
</dbReference>